<feature type="transmembrane region" description="Helical" evidence="1">
    <location>
        <begin position="120"/>
        <end position="139"/>
    </location>
</feature>
<dbReference type="Proteomes" id="UP000886841">
    <property type="component" value="Unassembled WGS sequence"/>
</dbReference>
<accession>A0A9D1EJ85</accession>
<dbReference type="InterPro" id="IPR025699">
    <property type="entry name" value="ABC2_memb-like"/>
</dbReference>
<dbReference type="EMBL" id="DVHU01000050">
    <property type="protein sequence ID" value="HIR92836.1"/>
    <property type="molecule type" value="Genomic_DNA"/>
</dbReference>
<feature type="transmembrane region" description="Helical" evidence="1">
    <location>
        <begin position="191"/>
        <end position="213"/>
    </location>
</feature>
<dbReference type="AlphaFoldDB" id="A0A9D1EJ85"/>
<organism evidence="2 3">
    <name type="scientific">Candidatus Egerieimonas intestinavium</name>
    <dbReference type="NCBI Taxonomy" id="2840777"/>
    <lineage>
        <taxon>Bacteria</taxon>
        <taxon>Bacillati</taxon>
        <taxon>Bacillota</taxon>
        <taxon>Clostridia</taxon>
        <taxon>Lachnospirales</taxon>
        <taxon>Lachnospiraceae</taxon>
        <taxon>Lachnospiraceae incertae sedis</taxon>
        <taxon>Candidatus Egerieimonas</taxon>
    </lineage>
</organism>
<evidence type="ECO:0000313" key="3">
    <source>
        <dbReference type="Proteomes" id="UP000886841"/>
    </source>
</evidence>
<evidence type="ECO:0000313" key="2">
    <source>
        <dbReference type="EMBL" id="HIR92836.1"/>
    </source>
</evidence>
<dbReference type="Pfam" id="PF13346">
    <property type="entry name" value="ABC2_membrane_5"/>
    <property type="match status" value="1"/>
</dbReference>
<keyword evidence="1" id="KW-1133">Transmembrane helix</keyword>
<reference evidence="2" key="2">
    <citation type="journal article" date="2021" name="PeerJ">
        <title>Extensive microbial diversity within the chicken gut microbiome revealed by metagenomics and culture.</title>
        <authorList>
            <person name="Gilroy R."/>
            <person name="Ravi A."/>
            <person name="Getino M."/>
            <person name="Pursley I."/>
            <person name="Horton D.L."/>
            <person name="Alikhan N.F."/>
            <person name="Baker D."/>
            <person name="Gharbi K."/>
            <person name="Hall N."/>
            <person name="Watson M."/>
            <person name="Adriaenssens E.M."/>
            <person name="Foster-Nyarko E."/>
            <person name="Jarju S."/>
            <person name="Secka A."/>
            <person name="Antonio M."/>
            <person name="Oren A."/>
            <person name="Chaudhuri R.R."/>
            <person name="La Ragione R."/>
            <person name="Hildebrand F."/>
            <person name="Pallen M.J."/>
        </authorList>
    </citation>
    <scope>NUCLEOTIDE SEQUENCE</scope>
    <source>
        <strain evidence="2">ChiSxjej1B13-7041</strain>
    </source>
</reference>
<sequence length="218" mass="23996">MRGMLRKDFYLMKEYRRIIVIVAIMSVTFCFTMEEGAAAFVIGYSTLLMAMAVTTVIAYDQENKGMAFLFTLPINRTGYVREKYLFGLLVGGFGLVYSIVLTAAVDFLQGRNPLRPDFLWLIPAFLGFLGLSLAVMIPIQLKFGEQKGRVVLIVAVMVLMLLVTGGASFLIDSGILTEEILSRLLASGLLPAVGAVVVLMAYGISYGISIHILNKKEF</sequence>
<proteinExistence type="predicted"/>
<feature type="transmembrane region" description="Helical" evidence="1">
    <location>
        <begin position="40"/>
        <end position="59"/>
    </location>
</feature>
<comment type="caution">
    <text evidence="2">The sequence shown here is derived from an EMBL/GenBank/DDBJ whole genome shotgun (WGS) entry which is preliminary data.</text>
</comment>
<feature type="transmembrane region" description="Helical" evidence="1">
    <location>
        <begin position="151"/>
        <end position="171"/>
    </location>
</feature>
<keyword evidence="1" id="KW-0812">Transmembrane</keyword>
<reference evidence="2" key="1">
    <citation type="submission" date="2020-10" db="EMBL/GenBank/DDBJ databases">
        <authorList>
            <person name="Gilroy R."/>
        </authorList>
    </citation>
    <scope>NUCLEOTIDE SEQUENCE</scope>
    <source>
        <strain evidence="2">ChiSxjej1B13-7041</strain>
    </source>
</reference>
<protein>
    <submittedName>
        <fullName evidence="2">ABC-2 transporter permease</fullName>
    </submittedName>
</protein>
<name>A0A9D1EJ85_9FIRM</name>
<feature type="transmembrane region" description="Helical" evidence="1">
    <location>
        <begin position="84"/>
        <end position="108"/>
    </location>
</feature>
<gene>
    <name evidence="2" type="ORF">IAB98_05410</name>
</gene>
<evidence type="ECO:0000256" key="1">
    <source>
        <dbReference type="SAM" id="Phobius"/>
    </source>
</evidence>
<keyword evidence="1" id="KW-0472">Membrane</keyword>